<sequence>MKAKIVNKDLGSAIIKKCKDLKVELSLQELASVSPQIRKSLNDEFRVKRVAEVGKIENEKNFISEEYYITNVRTRYKKASEKVKTVAKRSLNFETPGILDNDTNDNKLRFRLTDENISKINIGSGNLTSIEKKHFISILKKYDKSFAFRPEELGLLRETVERPVVIETVHHNAWIGKHFPIPKPLLNDAKEFIKNKISLGILEPTNGPYSNPWSMIRKKDTTKMRFIQDVREANKVTIRNAGVPPVIDEFSEDFGGRLIYSTFDLMSGYDQISIEEESRDVFSIQTPLGLVRMTRLPMVWCNSVAIFQRIMNKVFFKFIPEHMSIFLDDGIIKGSAVDDKNVLKNGTQG</sequence>
<name>A0A1R1XMB3_9FUNG</name>
<dbReference type="InterPro" id="IPR043502">
    <property type="entry name" value="DNA/RNA_pol_sf"/>
</dbReference>
<evidence type="ECO:0000313" key="2">
    <source>
        <dbReference type="EMBL" id="OMJ15754.1"/>
    </source>
</evidence>
<dbReference type="Gene3D" id="3.10.10.10">
    <property type="entry name" value="HIV Type 1 Reverse Transcriptase, subunit A, domain 1"/>
    <property type="match status" value="1"/>
</dbReference>
<dbReference type="InterPro" id="IPR053134">
    <property type="entry name" value="RNA-dir_DNA_polymerase"/>
</dbReference>
<dbReference type="OrthoDB" id="5599163at2759"/>
<dbReference type="Proteomes" id="UP000187283">
    <property type="component" value="Unassembled WGS sequence"/>
</dbReference>
<dbReference type="AlphaFoldDB" id="A0A1R1XMB3"/>
<dbReference type="STRING" id="133412.A0A1R1XMB3"/>
<feature type="domain" description="Reverse transcriptase" evidence="1">
    <location>
        <begin position="216"/>
        <end position="333"/>
    </location>
</feature>
<protein>
    <submittedName>
        <fullName evidence="2">Retrovirus-related Pol polyprotein from transposon</fullName>
    </submittedName>
</protein>
<accession>A0A1R1XMB3</accession>
<dbReference type="InterPro" id="IPR043128">
    <property type="entry name" value="Rev_trsase/Diguanyl_cyclase"/>
</dbReference>
<dbReference type="Pfam" id="PF00078">
    <property type="entry name" value="RVT_1"/>
    <property type="match status" value="1"/>
</dbReference>
<dbReference type="InterPro" id="IPR000477">
    <property type="entry name" value="RT_dom"/>
</dbReference>
<evidence type="ECO:0000313" key="3">
    <source>
        <dbReference type="Proteomes" id="UP000187283"/>
    </source>
</evidence>
<reference evidence="2 3" key="1">
    <citation type="submission" date="2017-01" db="EMBL/GenBank/DDBJ databases">
        <authorList>
            <person name="Mah S.A."/>
            <person name="Swanson W.J."/>
            <person name="Moy G.W."/>
            <person name="Vacquier V.D."/>
        </authorList>
    </citation>
    <scope>NUCLEOTIDE SEQUENCE [LARGE SCALE GENOMIC DNA]</scope>
    <source>
        <strain evidence="2 3">GSMNP</strain>
    </source>
</reference>
<evidence type="ECO:0000259" key="1">
    <source>
        <dbReference type="Pfam" id="PF00078"/>
    </source>
</evidence>
<gene>
    <name evidence="2" type="ORF">AYI70_g7047</name>
</gene>
<keyword evidence="3" id="KW-1185">Reference proteome</keyword>
<dbReference type="SUPFAM" id="SSF56672">
    <property type="entry name" value="DNA/RNA polymerases"/>
    <property type="match status" value="1"/>
</dbReference>
<organism evidence="2 3">
    <name type="scientific">Smittium culicis</name>
    <dbReference type="NCBI Taxonomy" id="133412"/>
    <lineage>
        <taxon>Eukaryota</taxon>
        <taxon>Fungi</taxon>
        <taxon>Fungi incertae sedis</taxon>
        <taxon>Zoopagomycota</taxon>
        <taxon>Kickxellomycotina</taxon>
        <taxon>Harpellomycetes</taxon>
        <taxon>Harpellales</taxon>
        <taxon>Legeriomycetaceae</taxon>
        <taxon>Smittium</taxon>
    </lineage>
</organism>
<comment type="caution">
    <text evidence="2">The sequence shown here is derived from an EMBL/GenBank/DDBJ whole genome shotgun (WGS) entry which is preliminary data.</text>
</comment>
<dbReference type="CDD" id="cd01647">
    <property type="entry name" value="RT_LTR"/>
    <property type="match status" value="1"/>
</dbReference>
<dbReference type="PANTHER" id="PTHR24559:SF444">
    <property type="entry name" value="REVERSE TRANSCRIPTASE DOMAIN-CONTAINING PROTEIN"/>
    <property type="match status" value="1"/>
</dbReference>
<proteinExistence type="predicted"/>
<dbReference type="Gene3D" id="3.30.70.270">
    <property type="match status" value="1"/>
</dbReference>
<dbReference type="EMBL" id="LSSN01002567">
    <property type="protein sequence ID" value="OMJ15754.1"/>
    <property type="molecule type" value="Genomic_DNA"/>
</dbReference>
<dbReference type="PANTHER" id="PTHR24559">
    <property type="entry name" value="TRANSPOSON TY3-I GAG-POL POLYPROTEIN"/>
    <property type="match status" value="1"/>
</dbReference>